<dbReference type="EMBL" id="QFFZ01000046">
    <property type="protein sequence ID" value="TEB09481.1"/>
    <property type="molecule type" value="Genomic_DNA"/>
</dbReference>
<dbReference type="InterPro" id="IPR041908">
    <property type="entry name" value="CtsR_C_sf"/>
</dbReference>
<comment type="caution">
    <text evidence="10">The sequence shown here is derived from an EMBL/GenBank/DDBJ whole genome shotgun (WGS) entry which is preliminary data.</text>
</comment>
<evidence type="ECO:0000256" key="7">
    <source>
        <dbReference type="PIRNR" id="PIRNR010607"/>
    </source>
</evidence>
<comment type="similarity">
    <text evidence="1 7">Belongs to the CtsR family.</text>
</comment>
<evidence type="ECO:0000256" key="5">
    <source>
        <dbReference type="ARBA" id="ARBA00023125"/>
    </source>
</evidence>
<keyword evidence="3 7" id="KW-0678">Repressor</keyword>
<dbReference type="AlphaFoldDB" id="A0A4Y7RL01"/>
<proteinExistence type="inferred from homology"/>
<evidence type="ECO:0000256" key="3">
    <source>
        <dbReference type="ARBA" id="ARBA00022491"/>
    </source>
</evidence>
<dbReference type="GO" id="GO:0003677">
    <property type="term" value="F:DNA binding"/>
    <property type="evidence" value="ECO:0007669"/>
    <property type="project" value="UniProtKB-UniRule"/>
</dbReference>
<dbReference type="InterPro" id="IPR041473">
    <property type="entry name" value="CtsR_C"/>
</dbReference>
<dbReference type="Pfam" id="PF17727">
    <property type="entry name" value="CtsR_C"/>
    <property type="match status" value="1"/>
</dbReference>
<evidence type="ECO:0000256" key="4">
    <source>
        <dbReference type="ARBA" id="ARBA00023015"/>
    </source>
</evidence>
<dbReference type="Pfam" id="PF05848">
    <property type="entry name" value="CtsR"/>
    <property type="match status" value="1"/>
</dbReference>
<dbReference type="Proteomes" id="UP000297597">
    <property type="component" value="Unassembled WGS sequence"/>
</dbReference>
<dbReference type="InterPro" id="IPR041902">
    <property type="entry name" value="CtsR_N_sf"/>
</dbReference>
<evidence type="ECO:0000256" key="1">
    <source>
        <dbReference type="ARBA" id="ARBA00010189"/>
    </source>
</evidence>
<feature type="domain" description="CtsR N-terminal HTH" evidence="8">
    <location>
        <begin position="6"/>
        <end position="76"/>
    </location>
</feature>
<keyword evidence="11" id="KW-1185">Reference proteome</keyword>
<reference evidence="10 11" key="1">
    <citation type="journal article" date="2018" name="Environ. Microbiol.">
        <title>Novel energy conservation strategies and behaviour of Pelotomaculum schinkii driving syntrophic propionate catabolism.</title>
        <authorList>
            <person name="Hidalgo-Ahumada C.A.P."/>
            <person name="Nobu M.K."/>
            <person name="Narihiro T."/>
            <person name="Tamaki H."/>
            <person name="Liu W.T."/>
            <person name="Kamagata Y."/>
            <person name="Stams A.J.M."/>
            <person name="Imachi H."/>
            <person name="Sousa D.Z."/>
        </authorList>
    </citation>
    <scope>NUCLEOTIDE SEQUENCE [LARGE SCALE GENOMIC DNA]</scope>
    <source>
        <strain evidence="10 11">MGP</strain>
    </source>
</reference>
<dbReference type="GO" id="GO:0006355">
    <property type="term" value="P:regulation of DNA-templated transcription"/>
    <property type="evidence" value="ECO:0007669"/>
    <property type="project" value="UniProtKB-UniRule"/>
</dbReference>
<sequence>MINVSNISDLIEQYLKKLVEESSKNLIEVQRSDLAVRFNCVPSQINYVLTTRFSAGHGYFVESRRGSGGYIRIVKIPLDQRSDLILDLCNLIGESIAQADAEGLIKQLLEEEFITMREARLMRAAVDGNILRVGLPARDQLRALLLKAMIVSILRE</sequence>
<accession>A0A4Y7RL01</accession>
<dbReference type="InterPro" id="IPR040465">
    <property type="entry name" value="CtsR_N"/>
</dbReference>
<keyword evidence="5 7" id="KW-0238">DNA-binding</keyword>
<dbReference type="Gene3D" id="1.10.1200.150">
    <property type="entry name" value="Transcriptional regulator CtsR, C-terminal domain"/>
    <property type="match status" value="1"/>
</dbReference>
<evidence type="ECO:0000256" key="6">
    <source>
        <dbReference type="ARBA" id="ARBA00023163"/>
    </source>
</evidence>
<evidence type="ECO:0000313" key="10">
    <source>
        <dbReference type="EMBL" id="TEB09481.1"/>
    </source>
</evidence>
<evidence type="ECO:0000259" key="8">
    <source>
        <dbReference type="Pfam" id="PF05848"/>
    </source>
</evidence>
<keyword evidence="6 7" id="KW-0804">Transcription</keyword>
<feature type="domain" description="CtsR C-terminal dimerization" evidence="9">
    <location>
        <begin position="82"/>
        <end position="150"/>
    </location>
</feature>
<gene>
    <name evidence="10" type="primary">ctsr</name>
    <name evidence="10" type="ORF">Pmgp_03081</name>
</gene>
<evidence type="ECO:0000259" key="9">
    <source>
        <dbReference type="Pfam" id="PF17727"/>
    </source>
</evidence>
<dbReference type="PIRSF" id="PIRSF010607">
    <property type="entry name" value="Txn_repr_CtsR"/>
    <property type="match status" value="1"/>
</dbReference>
<organism evidence="10 11">
    <name type="scientific">Pelotomaculum propionicicum</name>
    <dbReference type="NCBI Taxonomy" id="258475"/>
    <lineage>
        <taxon>Bacteria</taxon>
        <taxon>Bacillati</taxon>
        <taxon>Bacillota</taxon>
        <taxon>Clostridia</taxon>
        <taxon>Eubacteriales</taxon>
        <taxon>Desulfotomaculaceae</taxon>
        <taxon>Pelotomaculum</taxon>
    </lineage>
</organism>
<evidence type="ECO:0000313" key="11">
    <source>
        <dbReference type="Proteomes" id="UP000297597"/>
    </source>
</evidence>
<name>A0A4Y7RL01_9FIRM</name>
<keyword evidence="4 7" id="KW-0805">Transcription regulation</keyword>
<dbReference type="InterPro" id="IPR008463">
    <property type="entry name" value="CtsR"/>
</dbReference>
<dbReference type="Gene3D" id="3.30.56.130">
    <property type="entry name" value="Transcriptional regulator CtsR, winged HTH domain"/>
    <property type="match status" value="1"/>
</dbReference>
<evidence type="ECO:0000256" key="2">
    <source>
        <dbReference type="ARBA" id="ARBA00014129"/>
    </source>
</evidence>
<protein>
    <recommendedName>
        <fullName evidence="2 7">Transcriptional regulator CtsR</fullName>
    </recommendedName>
</protein>